<organism evidence="1 2">
    <name type="scientific">Pantoea septica</name>
    <dbReference type="NCBI Taxonomy" id="472695"/>
    <lineage>
        <taxon>Bacteria</taxon>
        <taxon>Pseudomonadati</taxon>
        <taxon>Pseudomonadota</taxon>
        <taxon>Gammaproteobacteria</taxon>
        <taxon>Enterobacterales</taxon>
        <taxon>Erwiniaceae</taxon>
        <taxon>Pantoea</taxon>
    </lineage>
</organism>
<comment type="caution">
    <text evidence="1">The sequence shown here is derived from an EMBL/GenBank/DDBJ whole genome shotgun (WGS) entry which is preliminary data.</text>
</comment>
<gene>
    <name evidence="1" type="ORF">HA46_05590</name>
</gene>
<evidence type="ECO:0000313" key="1">
    <source>
        <dbReference type="EMBL" id="ORN01667.1"/>
    </source>
</evidence>
<dbReference type="RefSeq" id="WP_084882819.1">
    <property type="nucleotide sequence ID" value="NZ_MLJJ01000007.1"/>
</dbReference>
<protein>
    <submittedName>
        <fullName evidence="1">Uncharacterized protein</fullName>
    </submittedName>
</protein>
<evidence type="ECO:0000313" key="2">
    <source>
        <dbReference type="Proteomes" id="UP000193785"/>
    </source>
</evidence>
<sequence length="74" mass="8161">MNIKARLAALEKVARDKGSKSIDGPQPPVRADYVREDGTFDHVGYRAATDQWSIEVFGKPLALVAEEIAEAEDF</sequence>
<dbReference type="EMBL" id="MLJJ01000007">
    <property type="protein sequence ID" value="ORN01667.1"/>
    <property type="molecule type" value="Genomic_DNA"/>
</dbReference>
<dbReference type="Proteomes" id="UP000193785">
    <property type="component" value="Unassembled WGS sequence"/>
</dbReference>
<proteinExistence type="predicted"/>
<accession>A0ABX3UUN1</accession>
<keyword evidence="2" id="KW-1185">Reference proteome</keyword>
<name>A0ABX3UUN1_9GAMM</name>
<reference evidence="1 2" key="1">
    <citation type="journal article" date="2017" name="Antonie Van Leeuwenhoek">
        <title>Phylogenomic resolution of the bacterial genus Pantoea and its relationship with Erwinia and Tatumella.</title>
        <authorList>
            <person name="Palmer M."/>
            <person name="Steenkamp E.T."/>
            <person name="Coetzee M.P."/>
            <person name="Chan W.Y."/>
            <person name="van Zyl E."/>
            <person name="De Maayer P."/>
            <person name="Coutinho T.A."/>
            <person name="Blom J."/>
            <person name="Smits T.H."/>
            <person name="Duffy B."/>
            <person name="Venter S.N."/>
        </authorList>
    </citation>
    <scope>NUCLEOTIDE SEQUENCE [LARGE SCALE GENOMIC DNA]</scope>
    <source>
        <strain evidence="1 2">LMG 5345</strain>
    </source>
</reference>